<organism evidence="1 2">
    <name type="scientific">Trichomonas vaginalis (strain ATCC PRA-98 / G3)</name>
    <dbReference type="NCBI Taxonomy" id="412133"/>
    <lineage>
        <taxon>Eukaryota</taxon>
        <taxon>Metamonada</taxon>
        <taxon>Parabasalia</taxon>
        <taxon>Trichomonadida</taxon>
        <taxon>Trichomonadidae</taxon>
        <taxon>Trichomonas</taxon>
    </lineage>
</organism>
<dbReference type="VEuPathDB" id="TrichDB:TVAG_427280"/>
<protein>
    <submittedName>
        <fullName evidence="1">Uncharacterized protein</fullName>
    </submittedName>
</protein>
<keyword evidence="2" id="KW-1185">Reference proteome</keyword>
<reference evidence="1" key="2">
    <citation type="journal article" date="2007" name="Science">
        <title>Draft genome sequence of the sexually transmitted pathogen Trichomonas vaginalis.</title>
        <authorList>
            <person name="Carlton J.M."/>
            <person name="Hirt R.P."/>
            <person name="Silva J.C."/>
            <person name="Delcher A.L."/>
            <person name="Schatz M."/>
            <person name="Zhao Q."/>
            <person name="Wortman J.R."/>
            <person name="Bidwell S.L."/>
            <person name="Alsmark U.C.M."/>
            <person name="Besteiro S."/>
            <person name="Sicheritz-Ponten T."/>
            <person name="Noel C.J."/>
            <person name="Dacks J.B."/>
            <person name="Foster P.G."/>
            <person name="Simillion C."/>
            <person name="Van de Peer Y."/>
            <person name="Miranda-Saavedra D."/>
            <person name="Barton G.J."/>
            <person name="Westrop G.D."/>
            <person name="Mueller S."/>
            <person name="Dessi D."/>
            <person name="Fiori P.L."/>
            <person name="Ren Q."/>
            <person name="Paulsen I."/>
            <person name="Zhang H."/>
            <person name="Bastida-Corcuera F.D."/>
            <person name="Simoes-Barbosa A."/>
            <person name="Brown M.T."/>
            <person name="Hayes R.D."/>
            <person name="Mukherjee M."/>
            <person name="Okumura C.Y."/>
            <person name="Schneider R."/>
            <person name="Smith A.J."/>
            <person name="Vanacova S."/>
            <person name="Villalvazo M."/>
            <person name="Haas B.J."/>
            <person name="Pertea M."/>
            <person name="Feldblyum T.V."/>
            <person name="Utterback T.R."/>
            <person name="Shu C.L."/>
            <person name="Osoegawa K."/>
            <person name="de Jong P.J."/>
            <person name="Hrdy I."/>
            <person name="Horvathova L."/>
            <person name="Zubacova Z."/>
            <person name="Dolezal P."/>
            <person name="Malik S.B."/>
            <person name="Logsdon J.M. Jr."/>
            <person name="Henze K."/>
            <person name="Gupta A."/>
            <person name="Wang C.C."/>
            <person name="Dunne R.L."/>
            <person name="Upcroft J.A."/>
            <person name="Upcroft P."/>
            <person name="White O."/>
            <person name="Salzberg S.L."/>
            <person name="Tang P."/>
            <person name="Chiu C.-H."/>
            <person name="Lee Y.-S."/>
            <person name="Embley T.M."/>
            <person name="Coombs G.H."/>
            <person name="Mottram J.C."/>
            <person name="Tachezy J."/>
            <person name="Fraser-Liggett C.M."/>
            <person name="Johnson P.J."/>
        </authorList>
    </citation>
    <scope>NUCLEOTIDE SEQUENCE [LARGE SCALE GENOMIC DNA]</scope>
    <source>
        <strain evidence="1">G3</strain>
    </source>
</reference>
<dbReference type="KEGG" id="tva:4751327"/>
<evidence type="ECO:0000313" key="1">
    <source>
        <dbReference type="EMBL" id="EAX93606.1"/>
    </source>
</evidence>
<dbReference type="Proteomes" id="UP000001542">
    <property type="component" value="Unassembled WGS sequence"/>
</dbReference>
<dbReference type="AlphaFoldDB" id="A2FNB0"/>
<reference evidence="1" key="1">
    <citation type="submission" date="2006-10" db="EMBL/GenBank/DDBJ databases">
        <authorList>
            <person name="Amadeo P."/>
            <person name="Zhao Q."/>
            <person name="Wortman J."/>
            <person name="Fraser-Liggett C."/>
            <person name="Carlton J."/>
        </authorList>
    </citation>
    <scope>NUCLEOTIDE SEQUENCE</scope>
    <source>
        <strain evidence="1">G3</strain>
    </source>
</reference>
<dbReference type="EMBL" id="DS113902">
    <property type="protein sequence ID" value="EAX93606.1"/>
    <property type="molecule type" value="Genomic_DNA"/>
</dbReference>
<evidence type="ECO:0000313" key="2">
    <source>
        <dbReference type="Proteomes" id="UP000001542"/>
    </source>
</evidence>
<dbReference type="VEuPathDB" id="TrichDB:TVAGG3_0135920"/>
<dbReference type="SMR" id="A2FNB0"/>
<dbReference type="RefSeq" id="XP_001306536.1">
    <property type="nucleotide sequence ID" value="XM_001306535.1"/>
</dbReference>
<proteinExistence type="predicted"/>
<sequence>MSEERQTFEKDPSSIENLADFLDSVAVTEHSLWRFGELIQLQTVEVKQRLTLLNERSKNISPVEKSLNELQTMWEAKIKETQNKQRSLQNCVFTPESRAALQHWEQITKERKNFFEELMAKSRALRGDSGNALEELEFYNKMNAVLSKLQNWENEQTRPFQAEIVAFTRKVQLALAPQAKEPGMADVFGTLKMLNTQINETNPSLFEVKSVGRKSNASKSQKYVGKH</sequence>
<accession>A2FNB0</accession>
<name>A2FNB0_TRIV3</name>
<dbReference type="InParanoid" id="A2FNB0"/>
<gene>
    <name evidence="1" type="ORF">TVAG_427280</name>
</gene>